<evidence type="ECO:0000313" key="2">
    <source>
        <dbReference type="Proteomes" id="UP000288805"/>
    </source>
</evidence>
<dbReference type="EMBL" id="QGNW01001117">
    <property type="protein sequence ID" value="RVW55378.1"/>
    <property type="molecule type" value="Genomic_DNA"/>
</dbReference>
<accession>A0A438F5T9</accession>
<organism evidence="1 2">
    <name type="scientific">Vitis vinifera</name>
    <name type="common">Grape</name>
    <dbReference type="NCBI Taxonomy" id="29760"/>
    <lineage>
        <taxon>Eukaryota</taxon>
        <taxon>Viridiplantae</taxon>
        <taxon>Streptophyta</taxon>
        <taxon>Embryophyta</taxon>
        <taxon>Tracheophyta</taxon>
        <taxon>Spermatophyta</taxon>
        <taxon>Magnoliopsida</taxon>
        <taxon>eudicotyledons</taxon>
        <taxon>Gunneridae</taxon>
        <taxon>Pentapetalae</taxon>
        <taxon>rosids</taxon>
        <taxon>Vitales</taxon>
        <taxon>Vitaceae</taxon>
        <taxon>Viteae</taxon>
        <taxon>Vitis</taxon>
    </lineage>
</organism>
<protein>
    <submittedName>
        <fullName evidence="1">Uncharacterized protein</fullName>
    </submittedName>
</protein>
<gene>
    <name evidence="1" type="ORF">CK203_078457</name>
</gene>
<comment type="caution">
    <text evidence="1">The sequence shown here is derived from an EMBL/GenBank/DDBJ whole genome shotgun (WGS) entry which is preliminary data.</text>
</comment>
<name>A0A438F5T9_VITVI</name>
<sequence length="138" mass="15840">MAVVASHFLLPPLCLPPPSSRTASHYSVSPKRPPPIMAASSSSRLSRIRSTAEGEVDSWSSRTSQLRTEILWWSSCQRWRRALTLIYFLVLSRQMFSTMRTRVEPPKRLSMSDPALTPRRYLIFSLSFRNPNFNLQSL</sequence>
<reference evidence="1 2" key="1">
    <citation type="journal article" date="2018" name="PLoS Genet.">
        <title>Population sequencing reveals clonal diversity and ancestral inbreeding in the grapevine cultivar Chardonnay.</title>
        <authorList>
            <person name="Roach M.J."/>
            <person name="Johnson D.L."/>
            <person name="Bohlmann J."/>
            <person name="van Vuuren H.J."/>
            <person name="Jones S.J."/>
            <person name="Pretorius I.S."/>
            <person name="Schmidt S.A."/>
            <person name="Borneman A.R."/>
        </authorList>
    </citation>
    <scope>NUCLEOTIDE SEQUENCE [LARGE SCALE GENOMIC DNA]</scope>
    <source>
        <strain evidence="2">cv. Chardonnay</strain>
        <tissue evidence="1">Leaf</tissue>
    </source>
</reference>
<evidence type="ECO:0000313" key="1">
    <source>
        <dbReference type="EMBL" id="RVW55378.1"/>
    </source>
</evidence>
<proteinExistence type="predicted"/>
<dbReference type="AlphaFoldDB" id="A0A438F5T9"/>
<dbReference type="Proteomes" id="UP000288805">
    <property type="component" value="Unassembled WGS sequence"/>
</dbReference>